<dbReference type="EMBL" id="CM010631">
    <property type="protein sequence ID" value="RID66408.1"/>
    <property type="molecule type" value="Genomic_DNA"/>
</dbReference>
<gene>
    <name evidence="1" type="ORF">BRARA_D01551</name>
</gene>
<dbReference type="AlphaFoldDB" id="A0A397ZMZ6"/>
<proteinExistence type="predicted"/>
<organism evidence="1 2">
    <name type="scientific">Brassica campestris</name>
    <name type="common">Field mustard</name>
    <dbReference type="NCBI Taxonomy" id="3711"/>
    <lineage>
        <taxon>Eukaryota</taxon>
        <taxon>Viridiplantae</taxon>
        <taxon>Streptophyta</taxon>
        <taxon>Embryophyta</taxon>
        <taxon>Tracheophyta</taxon>
        <taxon>Spermatophyta</taxon>
        <taxon>Magnoliopsida</taxon>
        <taxon>eudicotyledons</taxon>
        <taxon>Gunneridae</taxon>
        <taxon>Pentapetalae</taxon>
        <taxon>rosids</taxon>
        <taxon>malvids</taxon>
        <taxon>Brassicales</taxon>
        <taxon>Brassicaceae</taxon>
        <taxon>Brassiceae</taxon>
        <taxon>Brassica</taxon>
    </lineage>
</organism>
<protein>
    <submittedName>
        <fullName evidence="1">Uncharacterized protein</fullName>
    </submittedName>
</protein>
<dbReference type="Proteomes" id="UP000264353">
    <property type="component" value="Chromosome A4"/>
</dbReference>
<evidence type="ECO:0000313" key="1">
    <source>
        <dbReference type="EMBL" id="RID66408.1"/>
    </source>
</evidence>
<accession>A0A397ZMZ6</accession>
<sequence length="91" mass="10673">MTENFVGTSSIFANSFSEDKTDISSQAPSPQLNIQIKNQVLHDENIKPHAASDTLDFCQECTHHCIRKRRFMLDCRRLACYCDYRRYNQRI</sequence>
<reference evidence="1 2" key="1">
    <citation type="submission" date="2018-06" db="EMBL/GenBank/DDBJ databases">
        <title>WGS assembly of Brassica rapa FPsc.</title>
        <authorList>
            <person name="Bowman J."/>
            <person name="Kohchi T."/>
            <person name="Yamato K."/>
            <person name="Jenkins J."/>
            <person name="Shu S."/>
            <person name="Ishizaki K."/>
            <person name="Yamaoka S."/>
            <person name="Nishihama R."/>
            <person name="Nakamura Y."/>
            <person name="Berger F."/>
            <person name="Adam C."/>
            <person name="Aki S."/>
            <person name="Althoff F."/>
            <person name="Araki T."/>
            <person name="Arteaga-Vazquez M."/>
            <person name="Balasubrmanian S."/>
            <person name="Bauer D."/>
            <person name="Boehm C."/>
            <person name="Briginshaw L."/>
            <person name="Caballero-Perez J."/>
            <person name="Catarino B."/>
            <person name="Chen F."/>
            <person name="Chiyoda S."/>
            <person name="Chovatia M."/>
            <person name="Davies K."/>
            <person name="Delmans M."/>
            <person name="Demura T."/>
            <person name="Dierschke T."/>
            <person name="Dolan L."/>
            <person name="Dorantes-Acosta A."/>
            <person name="Eklund D."/>
            <person name="Florent S."/>
            <person name="Flores-Sandoval E."/>
            <person name="Fujiyama A."/>
            <person name="Fukuzawa H."/>
            <person name="Galik B."/>
            <person name="Grimanelli D."/>
            <person name="Grimwood J."/>
            <person name="Grossniklaus U."/>
            <person name="Hamada T."/>
            <person name="Haseloff J."/>
            <person name="Hetherington A."/>
            <person name="Higo A."/>
            <person name="Hirakawa Y."/>
            <person name="Hundley H."/>
            <person name="Ikeda Y."/>
            <person name="Inoue K."/>
            <person name="Inoue S."/>
            <person name="Ishida S."/>
            <person name="Jia Q."/>
            <person name="Kakita M."/>
            <person name="Kanazawa T."/>
            <person name="Kawai Y."/>
            <person name="Kawashima T."/>
            <person name="Kennedy M."/>
            <person name="Kinose K."/>
            <person name="Kinoshita T."/>
            <person name="Kohara Y."/>
            <person name="Koide E."/>
            <person name="Komatsu K."/>
            <person name="Kopischke S."/>
            <person name="Kubo M."/>
            <person name="Kyozuka J."/>
            <person name="Lagercrantz U."/>
            <person name="Lin S."/>
            <person name="Lindquist E."/>
            <person name="Lipzen A."/>
            <person name="Lu C."/>
            <person name="Luna E."/>
            <person name="Martienssen R."/>
            <person name="Minamino N."/>
            <person name="Mizutani M."/>
            <person name="Mizutani M."/>
            <person name="Mochizuki N."/>
            <person name="Monte I."/>
            <person name="Mosher R."/>
            <person name="Nagasaki H."/>
            <person name="Nakagami H."/>
            <person name="Naramoto S."/>
            <person name="Nishitani K."/>
            <person name="Ohtani M."/>
            <person name="Okamoto T."/>
            <person name="Okumura M."/>
            <person name="Phillips J."/>
            <person name="Pollak B."/>
            <person name="Reinders A."/>
            <person name="Roevekamp M."/>
            <person name="Sano R."/>
            <person name="Sawa S."/>
            <person name="Schmid M."/>
            <person name="Shirakawa M."/>
            <person name="Solano R."/>
            <person name="Spunde A."/>
            <person name="Suetsugu N."/>
            <person name="Sugano S."/>
            <person name="Sugiyama A."/>
            <person name="Sun R."/>
            <person name="Suzuki Y."/>
            <person name="Takenaka M."/>
            <person name="Takezawa D."/>
            <person name="Tomogane H."/>
            <person name="Tsuzuki M."/>
            <person name="Ueda T."/>
            <person name="Umeda M."/>
            <person name="Ward J."/>
            <person name="Watanabe Y."/>
            <person name="Yazaki K."/>
            <person name="Yokoyama R."/>
            <person name="Yoshitake Y."/>
            <person name="Yotsui I."/>
            <person name="Zachgo S."/>
            <person name="Schmutz J."/>
        </authorList>
    </citation>
    <scope>NUCLEOTIDE SEQUENCE [LARGE SCALE GENOMIC DNA]</scope>
    <source>
        <strain evidence="2">cv. B-3</strain>
    </source>
</reference>
<evidence type="ECO:0000313" key="2">
    <source>
        <dbReference type="Proteomes" id="UP000264353"/>
    </source>
</evidence>
<name>A0A397ZMZ6_BRACM</name>